<keyword evidence="3" id="KW-1185">Reference proteome</keyword>
<dbReference type="EMBL" id="BMAV01014356">
    <property type="protein sequence ID" value="GFY62689.1"/>
    <property type="molecule type" value="Genomic_DNA"/>
</dbReference>
<dbReference type="Proteomes" id="UP000886998">
    <property type="component" value="Unassembled WGS sequence"/>
</dbReference>
<reference evidence="2" key="1">
    <citation type="submission" date="2020-08" db="EMBL/GenBank/DDBJ databases">
        <title>Multicomponent nature underlies the extraordinary mechanical properties of spider dragline silk.</title>
        <authorList>
            <person name="Kono N."/>
            <person name="Nakamura H."/>
            <person name="Mori M."/>
            <person name="Yoshida Y."/>
            <person name="Ohtoshi R."/>
            <person name="Malay A.D."/>
            <person name="Moran D.A.P."/>
            <person name="Tomita M."/>
            <person name="Numata K."/>
            <person name="Arakawa K."/>
        </authorList>
    </citation>
    <scope>NUCLEOTIDE SEQUENCE</scope>
</reference>
<gene>
    <name evidence="2" type="ORF">TNIN_178571</name>
</gene>
<evidence type="ECO:0000313" key="3">
    <source>
        <dbReference type="Proteomes" id="UP000886998"/>
    </source>
</evidence>
<name>A0A8X7C9C4_9ARAC</name>
<proteinExistence type="predicted"/>
<evidence type="ECO:0000313" key="2">
    <source>
        <dbReference type="EMBL" id="GFY62689.1"/>
    </source>
</evidence>
<feature type="region of interest" description="Disordered" evidence="1">
    <location>
        <begin position="27"/>
        <end position="70"/>
    </location>
</feature>
<protein>
    <submittedName>
        <fullName evidence="2">Uncharacterized protein</fullName>
    </submittedName>
</protein>
<dbReference type="AlphaFoldDB" id="A0A8X7C9C4"/>
<comment type="caution">
    <text evidence="2">The sequence shown here is derived from an EMBL/GenBank/DDBJ whole genome shotgun (WGS) entry which is preliminary data.</text>
</comment>
<organism evidence="2 3">
    <name type="scientific">Trichonephila inaurata madagascariensis</name>
    <dbReference type="NCBI Taxonomy" id="2747483"/>
    <lineage>
        <taxon>Eukaryota</taxon>
        <taxon>Metazoa</taxon>
        <taxon>Ecdysozoa</taxon>
        <taxon>Arthropoda</taxon>
        <taxon>Chelicerata</taxon>
        <taxon>Arachnida</taxon>
        <taxon>Araneae</taxon>
        <taxon>Araneomorphae</taxon>
        <taxon>Entelegynae</taxon>
        <taxon>Araneoidea</taxon>
        <taxon>Nephilidae</taxon>
        <taxon>Trichonephila</taxon>
        <taxon>Trichonephila inaurata</taxon>
    </lineage>
</organism>
<sequence length="98" mass="10780">MAAGATPYLRVFSEDTPSNQGELLAWGGGQAGVENSSSESRKRKTGMEKRAHDQVLTWGTKDPPPPKNTEKTLLHLHGIDKEIRIFAVCKEYINDVGD</sequence>
<accession>A0A8X7C9C4</accession>
<evidence type="ECO:0000256" key="1">
    <source>
        <dbReference type="SAM" id="MobiDB-lite"/>
    </source>
</evidence>